<proteinExistence type="predicted"/>
<dbReference type="EMBL" id="GBXM01048914">
    <property type="protein sequence ID" value="JAH59663.1"/>
    <property type="molecule type" value="Transcribed_RNA"/>
</dbReference>
<protein>
    <submittedName>
        <fullName evidence="1">Uncharacterized protein</fullName>
    </submittedName>
</protein>
<accession>A0A0E9U3X2</accession>
<reference evidence="1" key="2">
    <citation type="journal article" date="2015" name="Fish Shellfish Immunol.">
        <title>Early steps in the European eel (Anguilla anguilla)-Vibrio vulnificus interaction in the gills: Role of the RtxA13 toxin.</title>
        <authorList>
            <person name="Callol A."/>
            <person name="Pajuelo D."/>
            <person name="Ebbesson L."/>
            <person name="Teles M."/>
            <person name="MacKenzie S."/>
            <person name="Amaro C."/>
        </authorList>
    </citation>
    <scope>NUCLEOTIDE SEQUENCE</scope>
</reference>
<evidence type="ECO:0000313" key="1">
    <source>
        <dbReference type="EMBL" id="JAH59663.1"/>
    </source>
</evidence>
<name>A0A0E9U3X2_ANGAN</name>
<sequence>MVPPDQGRFLDSCITLSNSLAFSVTETRVLTPACLVLCITSSKSSSNS</sequence>
<dbReference type="AlphaFoldDB" id="A0A0E9U3X2"/>
<reference evidence="1" key="1">
    <citation type="submission" date="2014-11" db="EMBL/GenBank/DDBJ databases">
        <authorList>
            <person name="Amaro Gonzalez C."/>
        </authorList>
    </citation>
    <scope>NUCLEOTIDE SEQUENCE</scope>
</reference>
<organism evidence="1">
    <name type="scientific">Anguilla anguilla</name>
    <name type="common">European freshwater eel</name>
    <name type="synonym">Muraena anguilla</name>
    <dbReference type="NCBI Taxonomy" id="7936"/>
    <lineage>
        <taxon>Eukaryota</taxon>
        <taxon>Metazoa</taxon>
        <taxon>Chordata</taxon>
        <taxon>Craniata</taxon>
        <taxon>Vertebrata</taxon>
        <taxon>Euteleostomi</taxon>
        <taxon>Actinopterygii</taxon>
        <taxon>Neopterygii</taxon>
        <taxon>Teleostei</taxon>
        <taxon>Anguilliformes</taxon>
        <taxon>Anguillidae</taxon>
        <taxon>Anguilla</taxon>
    </lineage>
</organism>